<protein>
    <recommendedName>
        <fullName evidence="3">Nicotinate-nucleotide adenylyltransferase</fullName>
    </recommendedName>
</protein>
<evidence type="ECO:0008006" key="3">
    <source>
        <dbReference type="Google" id="ProtNLM"/>
    </source>
</evidence>
<name>A0A3B0CF55_9FLAO</name>
<dbReference type="Proteomes" id="UP000276603">
    <property type="component" value="Unassembled WGS sequence"/>
</dbReference>
<keyword evidence="2" id="KW-1185">Reference proteome</keyword>
<evidence type="ECO:0000313" key="1">
    <source>
        <dbReference type="EMBL" id="RKN83518.1"/>
    </source>
</evidence>
<reference evidence="1 2" key="1">
    <citation type="submission" date="2018-10" db="EMBL/GenBank/DDBJ databases">
        <title>Ulvibacterium marinum gen. nov., sp. nov., a novel marine bacterium of the family Flavobacteriaceae, isolated from a culture of the green alga Ulva prolifera.</title>
        <authorList>
            <person name="Zhang Z."/>
        </authorList>
    </citation>
    <scope>NUCLEOTIDE SEQUENCE [LARGE SCALE GENOMIC DNA]</scope>
    <source>
        <strain evidence="1 2">CCMM003</strain>
    </source>
</reference>
<sequence length="161" mass="18618">MVSFGFAQNSNADLDFYKYRELDISGSNHKYLYEVQDVVTPRRVKYLENGVTNWNVLASKEFVGRKDETFKVTFKLKDGNIYALYGSNGSIVSAIERFSNFAMPKSVGNDIIKQYPDWNIVKNRYSILYHHGDGTKRRFKVLIQKGDRKKWLKIDSSGKIA</sequence>
<gene>
    <name evidence="1" type="ORF">D7Z94_06785</name>
</gene>
<accession>A0A3B0CF55</accession>
<organism evidence="1 2">
    <name type="scientific">Ulvibacterium marinum</name>
    <dbReference type="NCBI Taxonomy" id="2419782"/>
    <lineage>
        <taxon>Bacteria</taxon>
        <taxon>Pseudomonadati</taxon>
        <taxon>Bacteroidota</taxon>
        <taxon>Flavobacteriia</taxon>
        <taxon>Flavobacteriales</taxon>
        <taxon>Flavobacteriaceae</taxon>
        <taxon>Ulvibacterium</taxon>
    </lineage>
</organism>
<dbReference type="EMBL" id="RBCJ01000001">
    <property type="protein sequence ID" value="RKN83518.1"/>
    <property type="molecule type" value="Genomic_DNA"/>
</dbReference>
<evidence type="ECO:0000313" key="2">
    <source>
        <dbReference type="Proteomes" id="UP000276603"/>
    </source>
</evidence>
<dbReference type="AlphaFoldDB" id="A0A3B0CF55"/>
<comment type="caution">
    <text evidence="1">The sequence shown here is derived from an EMBL/GenBank/DDBJ whole genome shotgun (WGS) entry which is preliminary data.</text>
</comment>
<proteinExistence type="predicted"/>